<dbReference type="Gene3D" id="1.20.120.530">
    <property type="entry name" value="GntR ligand-binding domain-like"/>
    <property type="match status" value="1"/>
</dbReference>
<dbReference type="Pfam" id="PF07729">
    <property type="entry name" value="FCD"/>
    <property type="match status" value="1"/>
</dbReference>
<gene>
    <name evidence="5" type="ORF">EK0264_04980</name>
</gene>
<dbReference type="PANTHER" id="PTHR43537:SF24">
    <property type="entry name" value="GLUCONATE OPERON TRANSCRIPTIONAL REPRESSOR"/>
    <property type="match status" value="1"/>
</dbReference>
<evidence type="ECO:0000259" key="4">
    <source>
        <dbReference type="PROSITE" id="PS50949"/>
    </source>
</evidence>
<dbReference type="EMBL" id="CP047156">
    <property type="protein sequence ID" value="QHC02279.1"/>
    <property type="molecule type" value="Genomic_DNA"/>
</dbReference>
<dbReference type="SUPFAM" id="SSF46785">
    <property type="entry name" value="Winged helix' DNA-binding domain"/>
    <property type="match status" value="1"/>
</dbReference>
<dbReference type="InParanoid" id="A0A7L4YU77"/>
<dbReference type="KEGG" id="eke:EK0264_04980"/>
<feature type="domain" description="HTH gntR-type" evidence="4">
    <location>
        <begin position="1"/>
        <end position="63"/>
    </location>
</feature>
<dbReference type="InterPro" id="IPR036390">
    <property type="entry name" value="WH_DNA-bd_sf"/>
</dbReference>
<dbReference type="PANTHER" id="PTHR43537">
    <property type="entry name" value="TRANSCRIPTIONAL REGULATOR, GNTR FAMILY"/>
    <property type="match status" value="1"/>
</dbReference>
<organism evidence="5 6">
    <name type="scientific">Epidermidibacterium keratini</name>
    <dbReference type="NCBI Taxonomy" id="1891644"/>
    <lineage>
        <taxon>Bacteria</taxon>
        <taxon>Bacillati</taxon>
        <taxon>Actinomycetota</taxon>
        <taxon>Actinomycetes</taxon>
        <taxon>Sporichthyales</taxon>
        <taxon>Sporichthyaceae</taxon>
        <taxon>Epidermidibacterium</taxon>
    </lineage>
</organism>
<dbReference type="Proteomes" id="UP000463857">
    <property type="component" value="Chromosome"/>
</dbReference>
<dbReference type="CDD" id="cd07377">
    <property type="entry name" value="WHTH_GntR"/>
    <property type="match status" value="1"/>
</dbReference>
<sequence>MVTAKLREMIVAGDLKPGAALRQRDLAGEFGVSQTPVREGLRRLEAEGLVSNDPHKGSIVAEARAGRWSENFAIRAALESLAAELACDTITDDQVRELQELDNQMRAIGVINDEYRALNQRFHMQICTIADSPLLMSFIKLLWRALGDGPHVVRTHSESARQHRQIIAALRAGDKEKVTAVIRRHILGATIEQE</sequence>
<evidence type="ECO:0000256" key="3">
    <source>
        <dbReference type="ARBA" id="ARBA00023163"/>
    </source>
</evidence>
<evidence type="ECO:0000313" key="5">
    <source>
        <dbReference type="EMBL" id="QHC02279.1"/>
    </source>
</evidence>
<keyword evidence="2" id="KW-0238">DNA-binding</keyword>
<dbReference type="GO" id="GO:0003677">
    <property type="term" value="F:DNA binding"/>
    <property type="evidence" value="ECO:0007669"/>
    <property type="project" value="UniProtKB-KW"/>
</dbReference>
<protein>
    <submittedName>
        <fullName evidence="5">FCD domain-containing protein</fullName>
    </submittedName>
</protein>
<keyword evidence="6" id="KW-1185">Reference proteome</keyword>
<dbReference type="Pfam" id="PF00392">
    <property type="entry name" value="GntR"/>
    <property type="match status" value="1"/>
</dbReference>
<reference evidence="5 6" key="1">
    <citation type="journal article" date="2018" name="Int. J. Syst. Evol. Microbiol.">
        <title>Epidermidibacterium keratini gen. nov., sp. nov., a member of the family Sporichthyaceae, isolated from keratin epidermis.</title>
        <authorList>
            <person name="Lee D.G."/>
            <person name="Trujillo M.E."/>
            <person name="Kang S."/>
            <person name="Nam J.J."/>
            <person name="Kim Y.J."/>
        </authorList>
    </citation>
    <scope>NUCLEOTIDE SEQUENCE [LARGE SCALE GENOMIC DNA]</scope>
    <source>
        <strain evidence="5 6">EPI-7</strain>
    </source>
</reference>
<dbReference type="Gene3D" id="1.10.10.10">
    <property type="entry name" value="Winged helix-like DNA-binding domain superfamily/Winged helix DNA-binding domain"/>
    <property type="match status" value="1"/>
</dbReference>
<dbReference type="SUPFAM" id="SSF48008">
    <property type="entry name" value="GntR ligand-binding domain-like"/>
    <property type="match status" value="1"/>
</dbReference>
<name>A0A7L4YU77_9ACTN</name>
<proteinExistence type="predicted"/>
<evidence type="ECO:0000256" key="2">
    <source>
        <dbReference type="ARBA" id="ARBA00023125"/>
    </source>
</evidence>
<dbReference type="OrthoDB" id="9816161at2"/>
<keyword evidence="1" id="KW-0805">Transcription regulation</keyword>
<dbReference type="GO" id="GO:0003700">
    <property type="term" value="F:DNA-binding transcription factor activity"/>
    <property type="evidence" value="ECO:0007669"/>
    <property type="project" value="InterPro"/>
</dbReference>
<dbReference type="PRINTS" id="PR00035">
    <property type="entry name" value="HTHGNTR"/>
</dbReference>
<dbReference type="PROSITE" id="PS50949">
    <property type="entry name" value="HTH_GNTR"/>
    <property type="match status" value="1"/>
</dbReference>
<keyword evidence="3" id="KW-0804">Transcription</keyword>
<dbReference type="SMART" id="SM00895">
    <property type="entry name" value="FCD"/>
    <property type="match status" value="1"/>
</dbReference>
<dbReference type="SMART" id="SM00345">
    <property type="entry name" value="HTH_GNTR"/>
    <property type="match status" value="1"/>
</dbReference>
<accession>A0A7L4YU77</accession>
<dbReference type="InterPro" id="IPR011711">
    <property type="entry name" value="GntR_C"/>
</dbReference>
<evidence type="ECO:0000313" key="6">
    <source>
        <dbReference type="Proteomes" id="UP000463857"/>
    </source>
</evidence>
<evidence type="ECO:0000256" key="1">
    <source>
        <dbReference type="ARBA" id="ARBA00023015"/>
    </source>
</evidence>
<dbReference type="InterPro" id="IPR008920">
    <property type="entry name" value="TF_FadR/GntR_C"/>
</dbReference>
<dbReference type="InterPro" id="IPR000524">
    <property type="entry name" value="Tscrpt_reg_HTH_GntR"/>
</dbReference>
<dbReference type="AlphaFoldDB" id="A0A7L4YU77"/>
<dbReference type="InterPro" id="IPR036388">
    <property type="entry name" value="WH-like_DNA-bd_sf"/>
</dbReference>